<proteinExistence type="inferred from homology"/>
<keyword evidence="5" id="KW-0175">Coiled coil</keyword>
<dbReference type="Proteomes" id="UP000719412">
    <property type="component" value="Unassembled WGS sequence"/>
</dbReference>
<dbReference type="InterPro" id="IPR028133">
    <property type="entry name" value="Dynamitin"/>
</dbReference>
<dbReference type="Pfam" id="PF04912">
    <property type="entry name" value="Dynamitin"/>
    <property type="match status" value="1"/>
</dbReference>
<comment type="similarity">
    <text evidence="2">Belongs to the dynactin subunit 2 family.</text>
</comment>
<dbReference type="GO" id="GO:0030286">
    <property type="term" value="C:dynein complex"/>
    <property type="evidence" value="ECO:0007669"/>
    <property type="project" value="UniProtKB-KW"/>
</dbReference>
<evidence type="ECO:0000256" key="1">
    <source>
        <dbReference type="ARBA" id="ARBA00004496"/>
    </source>
</evidence>
<keyword evidence="8" id="KW-1185">Reference proteome</keyword>
<keyword evidence="3" id="KW-0963">Cytoplasm</keyword>
<comment type="subcellular location">
    <subcellularLocation>
        <location evidence="1">Cytoplasm</location>
    </subcellularLocation>
</comment>
<evidence type="ECO:0000256" key="4">
    <source>
        <dbReference type="ARBA" id="ARBA00023017"/>
    </source>
</evidence>
<gene>
    <name evidence="7" type="ORF">GEV33_007521</name>
</gene>
<dbReference type="AlphaFoldDB" id="A0A8J6LB12"/>
<sequence length="396" mass="44339">MADPKYADLPGIAHDEPDVYETNDLPESEQVTDFFEEENDSIERIHISASEAFNKFKGKFLKANTVDFSERISKRIRTGYDAHSGDWELVGEGERETPLQKYQRLQCEMKELLEEITKIQTEKKGEEANCMVSSGQVEQALKKLTDLRLEEALGADVISSISDPQGAQIKKLLSQLEQFKASAQEKSESQAESDSSSIVYQLSYRPEQARLAQTTRVAELESRLHHLESVLGASNEKLTRLASATNKGTLLETAQYLSATASLLDSAQLDHIEGRLSCLQQKLDAIAEKKKEIAQDEEKDKMILELYELVKNGEKINKLLPKTVERLKALEGLHNKATDFVKTLTQIETVQSEISANVQNNKTLLQGVQESFAVNLNEINATVVSLDARIKALKKK</sequence>
<feature type="coiled-coil region" evidence="5">
    <location>
        <begin position="102"/>
        <end position="129"/>
    </location>
</feature>
<reference evidence="7" key="1">
    <citation type="journal article" date="2020" name="J Insects Food Feed">
        <title>The yellow mealworm (Tenebrio molitor) genome: a resource for the emerging insects as food and feed industry.</title>
        <authorList>
            <person name="Eriksson T."/>
            <person name="Andere A."/>
            <person name="Kelstrup H."/>
            <person name="Emery V."/>
            <person name="Picard C."/>
        </authorList>
    </citation>
    <scope>NUCLEOTIDE SEQUENCE</scope>
    <source>
        <strain evidence="7">Stoneville</strain>
        <tissue evidence="7">Whole head</tissue>
    </source>
</reference>
<evidence type="ECO:0000313" key="8">
    <source>
        <dbReference type="Proteomes" id="UP000719412"/>
    </source>
</evidence>
<keyword evidence="4" id="KW-0243">Dynein</keyword>
<feature type="coiled-coil region" evidence="5">
    <location>
        <begin position="269"/>
        <end position="299"/>
    </location>
</feature>
<dbReference type="PANTHER" id="PTHR15346">
    <property type="entry name" value="DYNACTIN SUBUNIT"/>
    <property type="match status" value="1"/>
</dbReference>
<evidence type="ECO:0008006" key="9">
    <source>
        <dbReference type="Google" id="ProtNLM"/>
    </source>
</evidence>
<reference evidence="7" key="2">
    <citation type="submission" date="2021-08" db="EMBL/GenBank/DDBJ databases">
        <authorList>
            <person name="Eriksson T."/>
        </authorList>
    </citation>
    <scope>NUCLEOTIDE SEQUENCE</scope>
    <source>
        <strain evidence="7">Stoneville</strain>
        <tissue evidence="7">Whole head</tissue>
    </source>
</reference>
<evidence type="ECO:0000256" key="6">
    <source>
        <dbReference type="SAM" id="MobiDB-lite"/>
    </source>
</evidence>
<dbReference type="GO" id="GO:0007017">
    <property type="term" value="P:microtubule-based process"/>
    <property type="evidence" value="ECO:0007669"/>
    <property type="project" value="InterPro"/>
</dbReference>
<evidence type="ECO:0000313" key="7">
    <source>
        <dbReference type="EMBL" id="KAH0815274.1"/>
    </source>
</evidence>
<evidence type="ECO:0000256" key="2">
    <source>
        <dbReference type="ARBA" id="ARBA00006176"/>
    </source>
</evidence>
<dbReference type="GO" id="GO:0005869">
    <property type="term" value="C:dynactin complex"/>
    <property type="evidence" value="ECO:0007669"/>
    <property type="project" value="InterPro"/>
</dbReference>
<protein>
    <recommendedName>
        <fullName evidence="9">Dynactin subunit 2</fullName>
    </recommendedName>
</protein>
<organism evidence="7 8">
    <name type="scientific">Tenebrio molitor</name>
    <name type="common">Yellow mealworm beetle</name>
    <dbReference type="NCBI Taxonomy" id="7067"/>
    <lineage>
        <taxon>Eukaryota</taxon>
        <taxon>Metazoa</taxon>
        <taxon>Ecdysozoa</taxon>
        <taxon>Arthropoda</taxon>
        <taxon>Hexapoda</taxon>
        <taxon>Insecta</taxon>
        <taxon>Pterygota</taxon>
        <taxon>Neoptera</taxon>
        <taxon>Endopterygota</taxon>
        <taxon>Coleoptera</taxon>
        <taxon>Polyphaga</taxon>
        <taxon>Cucujiformia</taxon>
        <taxon>Tenebrionidae</taxon>
        <taxon>Tenebrio</taxon>
    </lineage>
</organism>
<comment type="caution">
    <text evidence="7">The sequence shown here is derived from an EMBL/GenBank/DDBJ whole genome shotgun (WGS) entry which is preliminary data.</text>
</comment>
<name>A0A8J6LB12_TENMO</name>
<evidence type="ECO:0000256" key="5">
    <source>
        <dbReference type="SAM" id="Coils"/>
    </source>
</evidence>
<evidence type="ECO:0000256" key="3">
    <source>
        <dbReference type="ARBA" id="ARBA00022490"/>
    </source>
</evidence>
<accession>A0A8J6LB12</accession>
<dbReference type="GO" id="GO:0005737">
    <property type="term" value="C:cytoplasm"/>
    <property type="evidence" value="ECO:0007669"/>
    <property type="project" value="UniProtKB-SubCell"/>
</dbReference>
<feature type="region of interest" description="Disordered" evidence="6">
    <location>
        <begin position="1"/>
        <end position="22"/>
    </location>
</feature>
<dbReference type="EMBL" id="JABDTM020023306">
    <property type="protein sequence ID" value="KAH0815274.1"/>
    <property type="molecule type" value="Genomic_DNA"/>
</dbReference>